<feature type="compositionally biased region" description="Polar residues" evidence="1">
    <location>
        <begin position="88"/>
        <end position="120"/>
    </location>
</feature>
<dbReference type="EMBL" id="MKGL01000834">
    <property type="protein sequence ID" value="RNE95580.1"/>
    <property type="molecule type" value="Genomic_DNA"/>
</dbReference>
<reference evidence="2 3" key="1">
    <citation type="journal article" date="2018" name="BMC Genomics">
        <title>Genomic comparison of Trypanosoma conorhini and Trypanosoma rangeli to Trypanosoma cruzi strains of high and low virulence.</title>
        <authorList>
            <person name="Bradwell K.R."/>
            <person name="Koparde V.N."/>
            <person name="Matveyev A.V."/>
            <person name="Serrano M.G."/>
            <person name="Alves J.M."/>
            <person name="Parikh H."/>
            <person name="Huang B."/>
            <person name="Lee V."/>
            <person name="Espinosa-Alvarez O."/>
            <person name="Ortiz P.A."/>
            <person name="Costa-Martins A.G."/>
            <person name="Teixeira M.M."/>
            <person name="Buck G.A."/>
        </authorList>
    </citation>
    <scope>NUCLEOTIDE SEQUENCE [LARGE SCALE GENOMIC DNA]</scope>
    <source>
        <strain evidence="2 3">AM80</strain>
    </source>
</reference>
<protein>
    <submittedName>
        <fullName evidence="2">Uncharacterized protein</fullName>
    </submittedName>
</protein>
<feature type="region of interest" description="Disordered" evidence="1">
    <location>
        <begin position="80"/>
        <end position="120"/>
    </location>
</feature>
<evidence type="ECO:0000313" key="2">
    <source>
        <dbReference type="EMBL" id="RNE95580.1"/>
    </source>
</evidence>
<dbReference type="GeneID" id="40334116"/>
<comment type="caution">
    <text evidence="2">The sequence shown here is derived from an EMBL/GenBank/DDBJ whole genome shotgun (WGS) entry which is preliminary data.</text>
</comment>
<sequence length="120" mass="13414">MLLQIPLRTRINKPQAGASDSQFNNQNRASPLWSTYGRGSGISGLRRAQRAVLAPAVNTEQIAGDNRSAPQDQYALKRAETQIKWKSPGTNQRTATRRTVPNSSKIDYTRPTATPYNMKW</sequence>
<dbReference type="RefSeq" id="XP_029233322.1">
    <property type="nucleotide sequence ID" value="XM_029386822.1"/>
</dbReference>
<gene>
    <name evidence="2" type="ORF">TraAM80_10183</name>
</gene>
<feature type="compositionally biased region" description="Polar residues" evidence="1">
    <location>
        <begin position="18"/>
        <end position="33"/>
    </location>
</feature>
<organism evidence="2 3">
    <name type="scientific">Trypanosoma rangeli</name>
    <dbReference type="NCBI Taxonomy" id="5698"/>
    <lineage>
        <taxon>Eukaryota</taxon>
        <taxon>Discoba</taxon>
        <taxon>Euglenozoa</taxon>
        <taxon>Kinetoplastea</taxon>
        <taxon>Metakinetoplastina</taxon>
        <taxon>Trypanosomatida</taxon>
        <taxon>Trypanosomatidae</taxon>
        <taxon>Trypanosoma</taxon>
        <taxon>Herpetosoma</taxon>
    </lineage>
</organism>
<dbReference type="AlphaFoldDB" id="A0A422MQV5"/>
<name>A0A422MQV5_TRYRA</name>
<evidence type="ECO:0000313" key="3">
    <source>
        <dbReference type="Proteomes" id="UP000283634"/>
    </source>
</evidence>
<proteinExistence type="predicted"/>
<evidence type="ECO:0000256" key="1">
    <source>
        <dbReference type="SAM" id="MobiDB-lite"/>
    </source>
</evidence>
<keyword evidence="3" id="KW-1185">Reference proteome</keyword>
<feature type="region of interest" description="Disordered" evidence="1">
    <location>
        <begin position="1"/>
        <end position="35"/>
    </location>
</feature>
<dbReference type="Proteomes" id="UP000283634">
    <property type="component" value="Unassembled WGS sequence"/>
</dbReference>
<accession>A0A422MQV5</accession>